<dbReference type="EMBL" id="JH657962">
    <property type="protein sequence ID" value="EXM19445.1"/>
    <property type="molecule type" value="Genomic_DNA"/>
</dbReference>
<name>X0MFV7_FUSOX</name>
<evidence type="ECO:0000313" key="2">
    <source>
        <dbReference type="EMBL" id="EXM19445.1"/>
    </source>
</evidence>
<proteinExistence type="predicted"/>
<keyword evidence="1" id="KW-0812">Transmembrane</keyword>
<keyword evidence="1" id="KW-1133">Transmembrane helix</keyword>
<reference evidence="2" key="2">
    <citation type="submission" date="2012-05" db="EMBL/GenBank/DDBJ databases">
        <title>The Genome Annotation of Fusarium oxysporum Cotton.</title>
        <authorList>
            <consortium name="The Broad Institute Genomics Platform"/>
            <person name="Ma L.-J."/>
            <person name="Corby-Kistler H."/>
            <person name="Broz K."/>
            <person name="Gale L.R."/>
            <person name="Jonkers W."/>
            <person name="O'Donnell K."/>
            <person name="Ploetz R."/>
            <person name="Steinberg C."/>
            <person name="Schwartz D.C."/>
            <person name="VanEtten H."/>
            <person name="Zhou S."/>
            <person name="Young S.K."/>
            <person name="Zeng Q."/>
            <person name="Gargeya S."/>
            <person name="Fitzgerald M."/>
            <person name="Abouelleil A."/>
            <person name="Alvarado L."/>
            <person name="Chapman S.B."/>
            <person name="Gainer-Dewar J."/>
            <person name="Goldberg J."/>
            <person name="Griggs A."/>
            <person name="Gujja S."/>
            <person name="Hansen M."/>
            <person name="Howarth C."/>
            <person name="Imamovic A."/>
            <person name="Ireland A."/>
            <person name="Larimer J."/>
            <person name="McCowan C."/>
            <person name="Murphy C."/>
            <person name="Pearson M."/>
            <person name="Poon T.W."/>
            <person name="Priest M."/>
            <person name="Roberts A."/>
            <person name="Saif S."/>
            <person name="Shea T."/>
            <person name="Sykes S."/>
            <person name="Wortman J."/>
            <person name="Nusbaum C."/>
            <person name="Birren B."/>
        </authorList>
    </citation>
    <scope>NUCLEOTIDE SEQUENCE</scope>
    <source>
        <strain evidence="2">25433</strain>
    </source>
</reference>
<protein>
    <submittedName>
        <fullName evidence="2">Uncharacterized protein</fullName>
    </submittedName>
</protein>
<gene>
    <name evidence="2" type="ORF">FOTG_12496</name>
</gene>
<organism evidence="2">
    <name type="scientific">Fusarium oxysporum f. sp. vasinfectum 25433</name>
    <dbReference type="NCBI Taxonomy" id="1089449"/>
    <lineage>
        <taxon>Eukaryota</taxon>
        <taxon>Fungi</taxon>
        <taxon>Dikarya</taxon>
        <taxon>Ascomycota</taxon>
        <taxon>Pezizomycotina</taxon>
        <taxon>Sordariomycetes</taxon>
        <taxon>Hypocreomycetidae</taxon>
        <taxon>Hypocreales</taxon>
        <taxon>Nectriaceae</taxon>
        <taxon>Fusarium</taxon>
        <taxon>Fusarium oxysporum species complex</taxon>
    </lineage>
</organism>
<evidence type="ECO:0000256" key="1">
    <source>
        <dbReference type="SAM" id="Phobius"/>
    </source>
</evidence>
<dbReference type="Proteomes" id="UP000030701">
    <property type="component" value="Unassembled WGS sequence"/>
</dbReference>
<keyword evidence="1" id="KW-0472">Membrane</keyword>
<dbReference type="HOGENOM" id="CLU_2073256_0_0_1"/>
<dbReference type="AlphaFoldDB" id="X0MFV7"/>
<sequence length="118" mass="14028">MFALWSRAQRKYRNREYKNSLIFSRFFFSHRSLRTIANTIVIVGRRSITSGTRFHVICCLVSLAPYVVCFNLIVYWLSCDRVTYIQLLPGALGFNSKRDWQQSLPIIYRLHFPLDWCV</sequence>
<feature type="transmembrane region" description="Helical" evidence="1">
    <location>
        <begin position="54"/>
        <end position="77"/>
    </location>
</feature>
<accession>X0MFV7</accession>
<reference evidence="2" key="1">
    <citation type="submission" date="2011-11" db="EMBL/GenBank/DDBJ databases">
        <title>The Genome Sequence of Fusarium oxysporum Cotton.</title>
        <authorList>
            <consortium name="The Broad Institute Genome Sequencing Platform"/>
            <person name="Ma L.-J."/>
            <person name="Gale L.R."/>
            <person name="Schwartz D.C."/>
            <person name="Zhou S."/>
            <person name="Corby-Kistler H."/>
            <person name="Young S.K."/>
            <person name="Zeng Q."/>
            <person name="Gargeya S."/>
            <person name="Fitzgerald M."/>
            <person name="Haas B."/>
            <person name="Abouelleil A."/>
            <person name="Alvarado L."/>
            <person name="Arachchi H.M."/>
            <person name="Berlin A."/>
            <person name="Brown A."/>
            <person name="Chapman S.B."/>
            <person name="Chen Z."/>
            <person name="Dunbar C."/>
            <person name="Freedman E."/>
            <person name="Gearin G."/>
            <person name="Goldberg J."/>
            <person name="Griggs A."/>
            <person name="Gujja S."/>
            <person name="Heiman D."/>
            <person name="Howarth C."/>
            <person name="Larson L."/>
            <person name="Lui A."/>
            <person name="MacDonald P.J.P."/>
            <person name="Montmayeur A."/>
            <person name="Murphy C."/>
            <person name="Neiman D."/>
            <person name="Pearson M."/>
            <person name="Priest M."/>
            <person name="Roberts A."/>
            <person name="Saif S."/>
            <person name="Shea T."/>
            <person name="Shenoy N."/>
            <person name="Sisk P."/>
            <person name="Stolte C."/>
            <person name="Sykes S."/>
            <person name="Wortman J."/>
            <person name="Nusbaum C."/>
            <person name="Birren B."/>
        </authorList>
    </citation>
    <scope>NUCLEOTIDE SEQUENCE [LARGE SCALE GENOMIC DNA]</scope>
    <source>
        <strain evidence="2">25433</strain>
    </source>
</reference>